<keyword evidence="2" id="KW-1185">Reference proteome</keyword>
<dbReference type="EMBL" id="NOII01000001">
    <property type="protein sequence ID" value="OYD59360.1"/>
    <property type="molecule type" value="Genomic_DNA"/>
</dbReference>
<dbReference type="OrthoDB" id="2962932at2"/>
<reference evidence="1 2" key="1">
    <citation type="submission" date="2017-07" db="EMBL/GenBank/DDBJ databases">
        <title>Fictibacillus sp. nov. GDSW-R2A3 Genome sequencing and assembly.</title>
        <authorList>
            <person name="Mayilraj S."/>
        </authorList>
    </citation>
    <scope>NUCLEOTIDE SEQUENCE [LARGE SCALE GENOMIC DNA]</scope>
    <source>
        <strain evidence="1 2">GDSW-R2A3</strain>
    </source>
</reference>
<gene>
    <name evidence="1" type="ORF">CGZ90_05580</name>
</gene>
<comment type="caution">
    <text evidence="1">The sequence shown here is derived from an EMBL/GenBank/DDBJ whole genome shotgun (WGS) entry which is preliminary data.</text>
</comment>
<name>A0A235FD84_9BACL</name>
<proteinExistence type="predicted"/>
<evidence type="ECO:0000313" key="2">
    <source>
        <dbReference type="Proteomes" id="UP000215059"/>
    </source>
</evidence>
<sequence>MNANLLKALQYRGFIVRKGEGGIYFSRGNHASELDKLTKVFEELQISFAIEDRLIVPQSEKLTEEQAYKLSWYPARNHEAGGTPLGQYWRSFAKRDHSYKIDTFVLETGVAALCKALSAVGINGISSCDGHGQRAPFIALTGVHNGSWFNVLFEEYIAKEAMLHYTWGMREFHRRDPHFTAEKSEHQSWDLSLVLEDTFKMAELLYARQDELIAVRKKIMKGKAVARMRKGMNHVELQEWMRQRYKEETASTLTV</sequence>
<organism evidence="1 2">
    <name type="scientific">Fictibacillus aquaticus</name>
    <dbReference type="NCBI Taxonomy" id="2021314"/>
    <lineage>
        <taxon>Bacteria</taxon>
        <taxon>Bacillati</taxon>
        <taxon>Bacillota</taxon>
        <taxon>Bacilli</taxon>
        <taxon>Bacillales</taxon>
        <taxon>Fictibacillaceae</taxon>
        <taxon>Fictibacillus</taxon>
    </lineage>
</organism>
<dbReference type="AlphaFoldDB" id="A0A235FD84"/>
<accession>A0A235FD84</accession>
<dbReference type="Proteomes" id="UP000215059">
    <property type="component" value="Unassembled WGS sequence"/>
</dbReference>
<evidence type="ECO:0000313" key="1">
    <source>
        <dbReference type="EMBL" id="OYD59360.1"/>
    </source>
</evidence>
<protein>
    <submittedName>
        <fullName evidence="1">Uncharacterized protein</fullName>
    </submittedName>
</protein>
<dbReference type="RefSeq" id="WP_094251321.1">
    <property type="nucleotide sequence ID" value="NZ_JBHLXL010000001.1"/>
</dbReference>